<feature type="domain" description="AB hydrolase-1" evidence="4">
    <location>
        <begin position="83"/>
        <end position="232"/>
    </location>
</feature>
<feature type="domain" description="Peptidase S33 tripeptidyl aminopeptidase-like C-terminal" evidence="5">
    <location>
        <begin position="395"/>
        <end position="486"/>
    </location>
</feature>
<keyword evidence="3" id="KW-0732">Signal</keyword>
<evidence type="ECO:0000256" key="2">
    <source>
        <dbReference type="ARBA" id="ARBA00022801"/>
    </source>
</evidence>
<dbReference type="HOGENOM" id="CLU_013364_3_3_1"/>
<evidence type="ECO:0000313" key="7">
    <source>
        <dbReference type="Proteomes" id="UP000002668"/>
    </source>
</evidence>
<dbReference type="eggNOG" id="ENOG502QXCY">
    <property type="taxonomic scope" value="Eukaryota"/>
</dbReference>
<dbReference type="VEuPathDB" id="FungiDB:LEMA_P000800.1"/>
<accession>E5ADK4</accession>
<dbReference type="Pfam" id="PF00561">
    <property type="entry name" value="Abhydrolase_1"/>
    <property type="match status" value="1"/>
</dbReference>
<evidence type="ECO:0000256" key="3">
    <source>
        <dbReference type="SAM" id="SignalP"/>
    </source>
</evidence>
<proteinExistence type="inferred from homology"/>
<dbReference type="Gene3D" id="3.40.50.1820">
    <property type="entry name" value="alpha/beta hydrolase"/>
    <property type="match status" value="1"/>
</dbReference>
<comment type="similarity">
    <text evidence="1">Belongs to the peptidase S33 family.</text>
</comment>
<evidence type="ECO:0000259" key="4">
    <source>
        <dbReference type="Pfam" id="PF00561"/>
    </source>
</evidence>
<dbReference type="OMA" id="TCIGWPA"/>
<evidence type="ECO:0000313" key="6">
    <source>
        <dbReference type="EMBL" id="CBY01293.1"/>
    </source>
</evidence>
<dbReference type="Proteomes" id="UP000002668">
    <property type="component" value="Genome"/>
</dbReference>
<dbReference type="PANTHER" id="PTHR43248">
    <property type="entry name" value="2-SUCCINYL-6-HYDROXY-2,4-CYCLOHEXADIENE-1-CARBOXYLATE SYNTHASE"/>
    <property type="match status" value="1"/>
</dbReference>
<gene>
    <name evidence="6" type="ORF">LEMA_P000800.1</name>
</gene>
<dbReference type="OrthoDB" id="425534at2759"/>
<keyword evidence="2" id="KW-0378">Hydrolase</keyword>
<dbReference type="Pfam" id="PF08386">
    <property type="entry name" value="Abhydrolase_4"/>
    <property type="match status" value="1"/>
</dbReference>
<name>E5ADK4_LEPMJ</name>
<dbReference type="SUPFAM" id="SSF53474">
    <property type="entry name" value="alpha/beta-Hydrolases"/>
    <property type="match status" value="1"/>
</dbReference>
<organism evidence="6 7">
    <name type="scientific">Leptosphaeria maculans (strain JN3 / isolate v23.1.3 / race Av1-4-5-6-7-8)</name>
    <name type="common">Blackleg fungus</name>
    <name type="synonym">Phoma lingam</name>
    <dbReference type="NCBI Taxonomy" id="985895"/>
    <lineage>
        <taxon>Eukaryota</taxon>
        <taxon>Fungi</taxon>
        <taxon>Dikarya</taxon>
        <taxon>Ascomycota</taxon>
        <taxon>Pezizomycotina</taxon>
        <taxon>Dothideomycetes</taxon>
        <taxon>Pleosporomycetidae</taxon>
        <taxon>Pleosporales</taxon>
        <taxon>Pleosporineae</taxon>
        <taxon>Leptosphaeriaceae</taxon>
        <taxon>Plenodomus</taxon>
        <taxon>Plenodomus lingam/Leptosphaeria maculans species complex</taxon>
    </lineage>
</organism>
<reference evidence="7" key="1">
    <citation type="journal article" date="2011" name="Nat. Commun.">
        <title>Effector diversification within compartments of the Leptosphaeria maculans genome affected by Repeat-Induced Point mutations.</title>
        <authorList>
            <person name="Rouxel T."/>
            <person name="Grandaubert J."/>
            <person name="Hane J.K."/>
            <person name="Hoede C."/>
            <person name="van de Wouw A.P."/>
            <person name="Couloux A."/>
            <person name="Dominguez V."/>
            <person name="Anthouard V."/>
            <person name="Bally P."/>
            <person name="Bourras S."/>
            <person name="Cozijnsen A.J."/>
            <person name="Ciuffetti L.M."/>
            <person name="Degrave A."/>
            <person name="Dilmaghani A."/>
            <person name="Duret L."/>
            <person name="Fudal I."/>
            <person name="Goodwin S.B."/>
            <person name="Gout L."/>
            <person name="Glaser N."/>
            <person name="Linglin J."/>
            <person name="Kema G.H.J."/>
            <person name="Lapalu N."/>
            <person name="Lawrence C.B."/>
            <person name="May K."/>
            <person name="Meyer M."/>
            <person name="Ollivier B."/>
            <person name="Poulain J."/>
            <person name="Schoch C.L."/>
            <person name="Simon A."/>
            <person name="Spatafora J.W."/>
            <person name="Stachowiak A."/>
            <person name="Turgeon B.G."/>
            <person name="Tyler B.M."/>
            <person name="Vincent D."/>
            <person name="Weissenbach J."/>
            <person name="Amselem J."/>
            <person name="Quesneville H."/>
            <person name="Oliver R.P."/>
            <person name="Wincker P."/>
            <person name="Balesdent M.-H."/>
            <person name="Howlett B.J."/>
        </authorList>
    </citation>
    <scope>NUCLEOTIDE SEQUENCE [LARGE SCALE GENOMIC DNA]</scope>
    <source>
        <strain evidence="7">JN3 / isolate v23.1.3 / race Av1-4-5-6-7-8</strain>
    </source>
</reference>
<feature type="signal peptide" evidence="3">
    <location>
        <begin position="1"/>
        <end position="17"/>
    </location>
</feature>
<dbReference type="PANTHER" id="PTHR43248:SF30">
    <property type="entry name" value="AB HYDROLASE-1 DOMAIN-CONTAINING PROTEIN"/>
    <property type="match status" value="1"/>
</dbReference>
<feature type="chain" id="PRO_5003194970" evidence="3">
    <location>
        <begin position="18"/>
        <end position="490"/>
    </location>
</feature>
<evidence type="ECO:0000259" key="5">
    <source>
        <dbReference type="Pfam" id="PF08386"/>
    </source>
</evidence>
<dbReference type="EMBL" id="FP929139">
    <property type="protein sequence ID" value="CBY01293.1"/>
    <property type="molecule type" value="Genomic_DNA"/>
</dbReference>
<dbReference type="GO" id="GO:0016787">
    <property type="term" value="F:hydrolase activity"/>
    <property type="evidence" value="ECO:0007669"/>
    <property type="project" value="UniProtKB-KW"/>
</dbReference>
<evidence type="ECO:0000256" key="1">
    <source>
        <dbReference type="ARBA" id="ARBA00010088"/>
    </source>
</evidence>
<protein>
    <submittedName>
        <fullName evidence="6">Similar to TAP domain protein</fullName>
    </submittedName>
</protein>
<dbReference type="InterPro" id="IPR029058">
    <property type="entry name" value="AB_hydrolase_fold"/>
</dbReference>
<dbReference type="InterPro" id="IPR051601">
    <property type="entry name" value="Serine_prot/Carboxylest_S33"/>
</dbReference>
<keyword evidence="7" id="KW-1185">Reference proteome</keyword>
<sequence length="490" mass="53297">MFINIILAGILVSPVLSIPIISAATNKVITWTNCDALAPNLQCANMTLPIDWDAPGGGGTFSLAMVRLLRSSKGSSSERLGSLFVNPGGPGGSAIELVSAITKGLFPVSPNILERFDIIGVDPRGVGMSTQVVCDPEIWNERVSKFPKTKQDYDRLVSKNTRLGESCLKLTGPLFNHVDTISSAKDHEAVRAALGEEMNWLGLSYGSQLGAQYAQLFPENIRVMVLDGIVQHSQSRTSNILIESTTYAATLEQFFLWAEKDKTSPLKGRNVKQMWYRLLSDAMQTPIPVPSCEKPDLCFPDVTEDEIRLSAQEFLIPSTTSSKIDFANALLNASEGDAGQFAPTFAKDGDRSSYAELAIGCQDWFTGPISFEELQATMRMSEVFAPLTKGASESWTLQASCLGWPSPRSNPPAKLDVKTRNPILLVNSLRDPSTSYTWAVGMLDEIKNSILLTRNGDGHTSWGSQGATMDAMNHFLITKDLPAPGKVLDT</sequence>
<dbReference type="AlphaFoldDB" id="E5ADK4"/>
<dbReference type="GeneID" id="13286691"/>
<dbReference type="InterPro" id="IPR000073">
    <property type="entry name" value="AB_hydrolase_1"/>
</dbReference>
<dbReference type="InParanoid" id="E5ADK4"/>
<dbReference type="InterPro" id="IPR013595">
    <property type="entry name" value="Pept_S33_TAP-like_C"/>
</dbReference>